<protein>
    <submittedName>
        <fullName evidence="2">Retrovirus-related Pol polyprotein from transposon TNT 1-94</fullName>
    </submittedName>
</protein>
<name>A0A2I0W8C8_9ASPA</name>
<gene>
    <name evidence="2" type="ORF">MA16_Dca013795</name>
</gene>
<evidence type="ECO:0000313" key="2">
    <source>
        <dbReference type="EMBL" id="PKU71914.1"/>
    </source>
</evidence>
<feature type="compositionally biased region" description="Polar residues" evidence="1">
    <location>
        <begin position="110"/>
        <end position="130"/>
    </location>
</feature>
<reference evidence="2 3" key="2">
    <citation type="journal article" date="2017" name="Nature">
        <title>The Apostasia genome and the evolution of orchids.</title>
        <authorList>
            <person name="Zhang G.Q."/>
            <person name="Liu K.W."/>
            <person name="Li Z."/>
            <person name="Lohaus R."/>
            <person name="Hsiao Y.Y."/>
            <person name="Niu S.C."/>
            <person name="Wang J.Y."/>
            <person name="Lin Y.C."/>
            <person name="Xu Q."/>
            <person name="Chen L.J."/>
            <person name="Yoshida K."/>
            <person name="Fujiwara S."/>
            <person name="Wang Z.W."/>
            <person name="Zhang Y.Q."/>
            <person name="Mitsuda N."/>
            <person name="Wang M."/>
            <person name="Liu G.H."/>
            <person name="Pecoraro L."/>
            <person name="Huang H.X."/>
            <person name="Xiao X.J."/>
            <person name="Lin M."/>
            <person name="Wu X.Y."/>
            <person name="Wu W.L."/>
            <person name="Chen Y.Y."/>
            <person name="Chang S.B."/>
            <person name="Sakamoto S."/>
            <person name="Ohme-Takagi M."/>
            <person name="Yagi M."/>
            <person name="Zeng S.J."/>
            <person name="Shen C.Y."/>
            <person name="Yeh C.M."/>
            <person name="Luo Y.B."/>
            <person name="Tsai W.C."/>
            <person name="Van de Peer Y."/>
            <person name="Liu Z.J."/>
        </authorList>
    </citation>
    <scope>NUCLEOTIDE SEQUENCE [LARGE SCALE GENOMIC DNA]</scope>
    <source>
        <tissue evidence="2">The whole plant</tissue>
    </source>
</reference>
<organism evidence="2 3">
    <name type="scientific">Dendrobium catenatum</name>
    <dbReference type="NCBI Taxonomy" id="906689"/>
    <lineage>
        <taxon>Eukaryota</taxon>
        <taxon>Viridiplantae</taxon>
        <taxon>Streptophyta</taxon>
        <taxon>Embryophyta</taxon>
        <taxon>Tracheophyta</taxon>
        <taxon>Spermatophyta</taxon>
        <taxon>Magnoliopsida</taxon>
        <taxon>Liliopsida</taxon>
        <taxon>Asparagales</taxon>
        <taxon>Orchidaceae</taxon>
        <taxon>Epidendroideae</taxon>
        <taxon>Malaxideae</taxon>
        <taxon>Dendrobiinae</taxon>
        <taxon>Dendrobium</taxon>
    </lineage>
</organism>
<feature type="compositionally biased region" description="Low complexity" evidence="1">
    <location>
        <begin position="95"/>
        <end position="106"/>
    </location>
</feature>
<dbReference type="PANTHER" id="PTHR47481">
    <property type="match status" value="1"/>
</dbReference>
<dbReference type="EMBL" id="KZ502849">
    <property type="protein sequence ID" value="PKU71914.1"/>
    <property type="molecule type" value="Genomic_DNA"/>
</dbReference>
<feature type="region of interest" description="Disordered" evidence="1">
    <location>
        <begin position="77"/>
        <end position="130"/>
    </location>
</feature>
<dbReference type="Pfam" id="PF14223">
    <property type="entry name" value="Retrotran_gag_2"/>
    <property type="match status" value="1"/>
</dbReference>
<accession>A0A2I0W8C8</accession>
<keyword evidence="3" id="KW-1185">Reference proteome</keyword>
<evidence type="ECO:0000313" key="3">
    <source>
        <dbReference type="Proteomes" id="UP000233837"/>
    </source>
</evidence>
<dbReference type="Proteomes" id="UP000233837">
    <property type="component" value="Unassembled WGS sequence"/>
</dbReference>
<evidence type="ECO:0000256" key="1">
    <source>
        <dbReference type="SAM" id="MobiDB-lite"/>
    </source>
</evidence>
<reference evidence="2 3" key="1">
    <citation type="journal article" date="2016" name="Sci. Rep.">
        <title>The Dendrobium catenatum Lindl. genome sequence provides insights into polysaccharide synthase, floral development and adaptive evolution.</title>
        <authorList>
            <person name="Zhang G.Q."/>
            <person name="Xu Q."/>
            <person name="Bian C."/>
            <person name="Tsai W.C."/>
            <person name="Yeh C.M."/>
            <person name="Liu K.W."/>
            <person name="Yoshida K."/>
            <person name="Zhang L.S."/>
            <person name="Chang S.B."/>
            <person name="Chen F."/>
            <person name="Shi Y."/>
            <person name="Su Y.Y."/>
            <person name="Zhang Y.Q."/>
            <person name="Chen L.J."/>
            <person name="Yin Y."/>
            <person name="Lin M."/>
            <person name="Huang H."/>
            <person name="Deng H."/>
            <person name="Wang Z.W."/>
            <person name="Zhu S.L."/>
            <person name="Zhao X."/>
            <person name="Deng C."/>
            <person name="Niu S.C."/>
            <person name="Huang J."/>
            <person name="Wang M."/>
            <person name="Liu G.H."/>
            <person name="Yang H.J."/>
            <person name="Xiao X.J."/>
            <person name="Hsiao Y.Y."/>
            <person name="Wu W.L."/>
            <person name="Chen Y.Y."/>
            <person name="Mitsuda N."/>
            <person name="Ohme-Takagi M."/>
            <person name="Luo Y.B."/>
            <person name="Van de Peer Y."/>
            <person name="Liu Z.J."/>
        </authorList>
    </citation>
    <scope>NUCLEOTIDE SEQUENCE [LARGE SCALE GENOMIC DNA]</scope>
    <source>
        <tissue evidence="2">The whole plant</tissue>
    </source>
</reference>
<proteinExistence type="predicted"/>
<dbReference type="AlphaFoldDB" id="A0A2I0W8C8"/>
<sequence>MKDRSMQQYLAQVKILVDNIASAGSKIDNEDIILYILNGLPSSYNSFKTAIRTSLNPIDLDVLYSLLCSEEINLQNEQQKDHSSTSESMALHANRTSSSRGRSSTRFNKGRNSSSRWTSASQHSASTAPTSFDRPVCQICGKNGHSALNCWHRCNLKYAPTT</sequence>
<dbReference type="PANTHER" id="PTHR47481:SF31">
    <property type="entry name" value="OS01G0873500 PROTEIN"/>
    <property type="match status" value="1"/>
</dbReference>